<evidence type="ECO:0000313" key="8">
    <source>
        <dbReference type="Proteomes" id="UP001060012"/>
    </source>
</evidence>
<evidence type="ECO:0000256" key="2">
    <source>
        <dbReference type="ARBA" id="ARBA00022723"/>
    </source>
</evidence>
<keyword evidence="2" id="KW-0479">Metal-binding</keyword>
<dbReference type="InterPro" id="IPR024079">
    <property type="entry name" value="MetalloPept_cat_dom_sf"/>
</dbReference>
<dbReference type="Pfam" id="PF00413">
    <property type="entry name" value="Peptidase_M10"/>
    <property type="match status" value="1"/>
</dbReference>
<organism evidence="7 8">
    <name type="scientific">Arcobacter roscoffensis</name>
    <dbReference type="NCBI Taxonomy" id="2961520"/>
    <lineage>
        <taxon>Bacteria</taxon>
        <taxon>Pseudomonadati</taxon>
        <taxon>Campylobacterota</taxon>
        <taxon>Epsilonproteobacteria</taxon>
        <taxon>Campylobacterales</taxon>
        <taxon>Arcobacteraceae</taxon>
        <taxon>Arcobacter</taxon>
    </lineage>
</organism>
<dbReference type="EMBL" id="CP100595">
    <property type="protein sequence ID" value="UTJ07773.1"/>
    <property type="molecule type" value="Genomic_DNA"/>
</dbReference>
<evidence type="ECO:0000256" key="1">
    <source>
        <dbReference type="ARBA" id="ARBA00022670"/>
    </source>
</evidence>
<feature type="coiled-coil region" evidence="5">
    <location>
        <begin position="84"/>
        <end position="139"/>
    </location>
</feature>
<evidence type="ECO:0000256" key="4">
    <source>
        <dbReference type="ARBA" id="ARBA00022833"/>
    </source>
</evidence>
<dbReference type="RefSeq" id="WP_254577947.1">
    <property type="nucleotide sequence ID" value="NZ_CP100595.1"/>
</dbReference>
<proteinExistence type="predicted"/>
<dbReference type="GO" id="GO:0008237">
    <property type="term" value="F:metallopeptidase activity"/>
    <property type="evidence" value="ECO:0007669"/>
    <property type="project" value="UniProtKB-KW"/>
</dbReference>
<evidence type="ECO:0000256" key="3">
    <source>
        <dbReference type="ARBA" id="ARBA00022801"/>
    </source>
</evidence>
<gene>
    <name evidence="7" type="ORF">NJU99_06665</name>
</gene>
<keyword evidence="5" id="KW-0175">Coiled coil</keyword>
<evidence type="ECO:0000313" key="7">
    <source>
        <dbReference type="EMBL" id="UTJ07773.1"/>
    </source>
</evidence>
<name>A0ABY5E9K2_9BACT</name>
<evidence type="ECO:0000256" key="5">
    <source>
        <dbReference type="SAM" id="Coils"/>
    </source>
</evidence>
<keyword evidence="8" id="KW-1185">Reference proteome</keyword>
<dbReference type="Gene3D" id="3.40.390.10">
    <property type="entry name" value="Collagenase (Catalytic Domain)"/>
    <property type="match status" value="1"/>
</dbReference>
<reference evidence="7" key="1">
    <citation type="submission" date="2022-07" db="EMBL/GenBank/DDBJ databases">
        <title>Arcobacter roscoffensis sp. nov., a marine bacterium isolated from coastal seawater collected from Roscoff, France.</title>
        <authorList>
            <person name="Pascual J."/>
            <person name="Lepeaux C."/>
            <person name="Methner A."/>
            <person name="Overmann J."/>
        </authorList>
    </citation>
    <scope>NUCLEOTIDE SEQUENCE</scope>
    <source>
        <strain evidence="7">ARW1-2F2</strain>
    </source>
</reference>
<dbReference type="InterPro" id="IPR001818">
    <property type="entry name" value="Pept_M10_metallopeptidase"/>
</dbReference>
<evidence type="ECO:0000259" key="6">
    <source>
        <dbReference type="Pfam" id="PF00413"/>
    </source>
</evidence>
<keyword evidence="4" id="KW-0862">Zinc</keyword>
<accession>A0ABY5E9K2</accession>
<dbReference type="EC" id="3.4.24.-" evidence="7"/>
<keyword evidence="7" id="KW-0482">Metalloprotease</keyword>
<keyword evidence="3 7" id="KW-0378">Hydrolase</keyword>
<dbReference type="SUPFAM" id="SSF55486">
    <property type="entry name" value="Metalloproteases ('zincins'), catalytic domain"/>
    <property type="match status" value="1"/>
</dbReference>
<dbReference type="Proteomes" id="UP001060012">
    <property type="component" value="Chromosome"/>
</dbReference>
<sequence length="312" mass="36841">MIKKTLYTTLFLASSLYAGFQEIKIGKIDRYYQDKINERQLKTILDEIEEHFESKLGFDVFDYSSMGKPIDILYVKPSSMERRINRAMDRFERKKEKIQSYQDEFETKKVQIDKQTKVYKILENEVNEKTEELNKYIKKINQRRNVSQEEYKKIQTYVKAKKVVINQKLKELRGEQRALKRLVNSFNNKVHLYNTHTQNYYNLANEIESLNRGFKKVKGQAIGVKQTVLKTYVKDGVTIKEKTVTNSMNKIEIYGFESLSELKAILAHEIAHLVGIPHIQEQGALLNPILQKNQKQNLNLTYDDILNFKEHF</sequence>
<protein>
    <submittedName>
        <fullName evidence="7">Matrixin family metalloprotease</fullName>
        <ecNumber evidence="7">3.4.24.-</ecNumber>
    </submittedName>
</protein>
<feature type="domain" description="Peptidase M10 metallopeptidase" evidence="6">
    <location>
        <begin position="257"/>
        <end position="308"/>
    </location>
</feature>
<keyword evidence="1" id="KW-0645">Protease</keyword>